<sequence length="62" mass="6928">MSTVIRYKSICSFCRISCSVLVAVNPLKLSISVNIIIIFFLALKSSINLRTTVKSYLANLFN</sequence>
<keyword evidence="1" id="KW-0472">Membrane</keyword>
<organism evidence="2 3">
    <name type="scientific">Eubacterium ventriosum ATCC 27560</name>
    <dbReference type="NCBI Taxonomy" id="411463"/>
    <lineage>
        <taxon>Bacteria</taxon>
        <taxon>Bacillati</taxon>
        <taxon>Bacillota</taxon>
        <taxon>Clostridia</taxon>
        <taxon>Eubacteriales</taxon>
        <taxon>Eubacteriaceae</taxon>
        <taxon>Eubacterium</taxon>
    </lineage>
</organism>
<accession>A5Z4C5</accession>
<comment type="caution">
    <text evidence="2">The sequence shown here is derived from an EMBL/GenBank/DDBJ whole genome shotgun (WGS) entry which is preliminary data.</text>
</comment>
<dbReference type="Proteomes" id="UP000006000">
    <property type="component" value="Unassembled WGS sequence"/>
</dbReference>
<reference evidence="2 3" key="1">
    <citation type="submission" date="2007-03" db="EMBL/GenBank/DDBJ databases">
        <authorList>
            <person name="Fulton L."/>
            <person name="Clifton S."/>
            <person name="Fulton B."/>
            <person name="Xu J."/>
            <person name="Minx P."/>
            <person name="Pepin K.H."/>
            <person name="Johnson M."/>
            <person name="Thiruvilangam P."/>
            <person name="Bhonagiri V."/>
            <person name="Nash W.E."/>
            <person name="Mardis E.R."/>
            <person name="Wilson R.K."/>
        </authorList>
    </citation>
    <scope>NUCLEOTIDE SEQUENCE [LARGE SCALE GENOMIC DNA]</scope>
    <source>
        <strain evidence="2 3">ATCC 27560</strain>
    </source>
</reference>
<keyword evidence="1" id="KW-1133">Transmembrane helix</keyword>
<dbReference type="EMBL" id="AAVL02000027">
    <property type="protein sequence ID" value="EDM52168.1"/>
    <property type="molecule type" value="Genomic_DNA"/>
</dbReference>
<reference evidence="2 3" key="2">
    <citation type="submission" date="2007-04" db="EMBL/GenBank/DDBJ databases">
        <title>Draft genome sequence of Eubacterium ventriosum (ATCC 27560).</title>
        <authorList>
            <person name="Sudarsanam P."/>
            <person name="Ley R."/>
            <person name="Guruge J."/>
            <person name="Turnbaugh P.J."/>
            <person name="Mahowald M."/>
            <person name="Liep D."/>
            <person name="Gordon J."/>
        </authorList>
    </citation>
    <scope>NUCLEOTIDE SEQUENCE [LARGE SCALE GENOMIC DNA]</scope>
    <source>
        <strain evidence="2 3">ATCC 27560</strain>
    </source>
</reference>
<evidence type="ECO:0000256" key="1">
    <source>
        <dbReference type="SAM" id="Phobius"/>
    </source>
</evidence>
<evidence type="ECO:0000313" key="2">
    <source>
        <dbReference type="EMBL" id="EDM52168.1"/>
    </source>
</evidence>
<protein>
    <submittedName>
        <fullName evidence="2">Uncharacterized protein</fullName>
    </submittedName>
</protein>
<proteinExistence type="predicted"/>
<gene>
    <name evidence="2" type="ORF">EUBVEN_00550</name>
</gene>
<feature type="transmembrane region" description="Helical" evidence="1">
    <location>
        <begin position="29"/>
        <end position="47"/>
    </location>
</feature>
<keyword evidence="1" id="KW-0812">Transmembrane</keyword>
<name>A5Z4C5_9FIRM</name>
<dbReference type="AlphaFoldDB" id="A5Z4C5"/>
<evidence type="ECO:0000313" key="3">
    <source>
        <dbReference type="Proteomes" id="UP000006000"/>
    </source>
</evidence>
<dbReference type="HOGENOM" id="CLU_2897488_0_0_9"/>